<dbReference type="HOGENOM" id="CLU_2590746_0_0_1"/>
<accession>A0A0C9T3M5</accession>
<dbReference type="EMBL" id="KN832763">
    <property type="protein sequence ID" value="KII82688.1"/>
    <property type="molecule type" value="Genomic_DNA"/>
</dbReference>
<organism evidence="1 2">
    <name type="scientific">Plicaturopsis crispa FD-325 SS-3</name>
    <dbReference type="NCBI Taxonomy" id="944288"/>
    <lineage>
        <taxon>Eukaryota</taxon>
        <taxon>Fungi</taxon>
        <taxon>Dikarya</taxon>
        <taxon>Basidiomycota</taxon>
        <taxon>Agaricomycotina</taxon>
        <taxon>Agaricomycetes</taxon>
        <taxon>Agaricomycetidae</taxon>
        <taxon>Amylocorticiales</taxon>
        <taxon>Amylocorticiaceae</taxon>
        <taxon>Plicatura</taxon>
        <taxon>Plicaturopsis crispa</taxon>
    </lineage>
</organism>
<evidence type="ECO:0000313" key="1">
    <source>
        <dbReference type="EMBL" id="KII82688.1"/>
    </source>
</evidence>
<name>A0A0C9T3M5_PLICR</name>
<evidence type="ECO:0000313" key="2">
    <source>
        <dbReference type="Proteomes" id="UP000053263"/>
    </source>
</evidence>
<reference evidence="1 2" key="1">
    <citation type="submission" date="2014-06" db="EMBL/GenBank/DDBJ databases">
        <title>Evolutionary Origins and Diversification of the Mycorrhizal Mutualists.</title>
        <authorList>
            <consortium name="DOE Joint Genome Institute"/>
            <consortium name="Mycorrhizal Genomics Consortium"/>
            <person name="Kohler A."/>
            <person name="Kuo A."/>
            <person name="Nagy L.G."/>
            <person name="Floudas D."/>
            <person name="Copeland A."/>
            <person name="Barry K.W."/>
            <person name="Cichocki N."/>
            <person name="Veneault-Fourrey C."/>
            <person name="LaButti K."/>
            <person name="Lindquist E.A."/>
            <person name="Lipzen A."/>
            <person name="Lundell T."/>
            <person name="Morin E."/>
            <person name="Murat C."/>
            <person name="Riley R."/>
            <person name="Ohm R."/>
            <person name="Sun H."/>
            <person name="Tunlid A."/>
            <person name="Henrissat B."/>
            <person name="Grigoriev I.V."/>
            <person name="Hibbett D.S."/>
            <person name="Martin F."/>
        </authorList>
    </citation>
    <scope>NUCLEOTIDE SEQUENCE [LARGE SCALE GENOMIC DNA]</scope>
    <source>
        <strain evidence="1 2">FD-325 SS-3</strain>
    </source>
</reference>
<proteinExistence type="predicted"/>
<dbReference type="Proteomes" id="UP000053263">
    <property type="component" value="Unassembled WGS sequence"/>
</dbReference>
<keyword evidence="2" id="KW-1185">Reference proteome</keyword>
<protein>
    <submittedName>
        <fullName evidence="1">Uncharacterized protein</fullName>
    </submittedName>
</protein>
<sequence>MRSEAMECIREYHREQGWGPDVWLARSRQTGFHINKLSGAALATATARGGWLTVDFFSWASGRKTTHHVYRYPTSKQETK</sequence>
<gene>
    <name evidence="1" type="ORF">PLICRDRAFT_181162</name>
</gene>
<dbReference type="AlphaFoldDB" id="A0A0C9T3M5"/>